<keyword evidence="3" id="KW-1185">Reference proteome</keyword>
<protein>
    <submittedName>
        <fullName evidence="2">Uncharacterized protein</fullName>
    </submittedName>
</protein>
<dbReference type="Proteomes" id="UP000663090">
    <property type="component" value="Chromosome"/>
</dbReference>
<dbReference type="Gene3D" id="1.20.910.10">
    <property type="entry name" value="Heme oxygenase-like"/>
    <property type="match status" value="1"/>
</dbReference>
<feature type="region of interest" description="Disordered" evidence="1">
    <location>
        <begin position="1"/>
        <end position="21"/>
    </location>
</feature>
<name>A0ABX7N0E3_9BACT</name>
<dbReference type="RefSeq" id="WP_206713662.1">
    <property type="nucleotide sequence ID" value="NZ_CP071091.1"/>
</dbReference>
<dbReference type="InterPro" id="IPR016084">
    <property type="entry name" value="Haem_Oase-like_multi-hlx"/>
</dbReference>
<reference evidence="2 3" key="1">
    <citation type="submission" date="2021-02" db="EMBL/GenBank/DDBJ databases">
        <title>De Novo genome assembly of isolated myxobacteria.</title>
        <authorList>
            <person name="Stevens D.C."/>
        </authorList>
    </citation>
    <scope>NUCLEOTIDE SEQUENCE [LARGE SCALE GENOMIC DNA]</scope>
    <source>
        <strain evidence="2 3">SCHIC003</strain>
    </source>
</reference>
<dbReference type="EMBL" id="CP071091">
    <property type="protein sequence ID" value="QSQ11923.1"/>
    <property type="molecule type" value="Genomic_DNA"/>
</dbReference>
<accession>A0ABX7N0E3</accession>
<evidence type="ECO:0000313" key="2">
    <source>
        <dbReference type="EMBL" id="QSQ11923.1"/>
    </source>
</evidence>
<sequence length="321" mass="35478">MRDDGGRSPVGGRTGGPRIREPEPLLPIMKLALANWVRPEGLARRELVLGSTEGESWEVVELDAASADAAWRVLPLMDGRRTLMGIATEARLSLTRVSWVARELYQRAVLVQTGGLRVDALTYYEHLRSLASVARRRWGASPMSPHGSWTEETSRRLTLGYLLESHHLVAAISSHREAVVAAQATERGKALLREGLSREASRLIGLKRLLLAAGLTEEELEQATPLSSMLALIEHLRWLGTEDALSYAACMGVGMREPDEGDDGDLREWVEPFADSGPLSATEQARIRQRLITCCRLTMAHHRELISFYGPESGPRVFTGE</sequence>
<proteinExistence type="predicted"/>
<gene>
    <name evidence="2" type="ORF">JY572_26490</name>
</gene>
<evidence type="ECO:0000256" key="1">
    <source>
        <dbReference type="SAM" id="MobiDB-lite"/>
    </source>
</evidence>
<evidence type="ECO:0000313" key="3">
    <source>
        <dbReference type="Proteomes" id="UP000663090"/>
    </source>
</evidence>
<organism evidence="2 3">
    <name type="scientific">Myxococcus landrumensis</name>
    <dbReference type="NCBI Taxonomy" id="2813577"/>
    <lineage>
        <taxon>Bacteria</taxon>
        <taxon>Pseudomonadati</taxon>
        <taxon>Myxococcota</taxon>
        <taxon>Myxococcia</taxon>
        <taxon>Myxococcales</taxon>
        <taxon>Cystobacterineae</taxon>
        <taxon>Myxococcaceae</taxon>
        <taxon>Myxococcus</taxon>
    </lineage>
</organism>